<accession>A0A5S9QQB1</accession>
<evidence type="ECO:0000256" key="1">
    <source>
        <dbReference type="ARBA" id="ARBA00008005"/>
    </source>
</evidence>
<organism evidence="4 5">
    <name type="scientific">BD1-7 clade bacterium</name>
    <dbReference type="NCBI Taxonomy" id="2029982"/>
    <lineage>
        <taxon>Bacteria</taxon>
        <taxon>Pseudomonadati</taxon>
        <taxon>Pseudomonadota</taxon>
        <taxon>Gammaproteobacteria</taxon>
        <taxon>Cellvibrionales</taxon>
        <taxon>Spongiibacteraceae</taxon>
        <taxon>BD1-7 clade</taxon>
    </lineage>
</organism>
<keyword evidence="5" id="KW-1185">Reference proteome</keyword>
<name>A0A5S9QQB1_9GAMM</name>
<evidence type="ECO:0000259" key="2">
    <source>
        <dbReference type="Pfam" id="PF04984"/>
    </source>
</evidence>
<dbReference type="Pfam" id="PF04984">
    <property type="entry name" value="Phage_sheath_1"/>
    <property type="match status" value="1"/>
</dbReference>
<evidence type="ECO:0000313" key="4">
    <source>
        <dbReference type="EMBL" id="CAA0120210.1"/>
    </source>
</evidence>
<dbReference type="AlphaFoldDB" id="A0A5S9QQB1"/>
<gene>
    <name evidence="4" type="primary">gpFI_1</name>
    <name evidence="4" type="ORF">OPDIPICF_02386</name>
</gene>
<dbReference type="EMBL" id="CACSIO010000034">
    <property type="protein sequence ID" value="CAA0120210.1"/>
    <property type="molecule type" value="Genomic_DNA"/>
</dbReference>
<protein>
    <submittedName>
        <fullName evidence="4">Prophage major tail sheath protein</fullName>
    </submittedName>
</protein>
<evidence type="ECO:0000313" key="5">
    <source>
        <dbReference type="Proteomes" id="UP000441399"/>
    </source>
</evidence>
<dbReference type="Pfam" id="PF17482">
    <property type="entry name" value="Phage_sheath_1C"/>
    <property type="match status" value="1"/>
</dbReference>
<dbReference type="InterPro" id="IPR020287">
    <property type="entry name" value="Tail_sheath_C"/>
</dbReference>
<reference evidence="4 5" key="1">
    <citation type="submission" date="2019-11" db="EMBL/GenBank/DDBJ databases">
        <authorList>
            <person name="Holert J."/>
        </authorList>
    </citation>
    <scope>NUCLEOTIDE SEQUENCE [LARGE SCALE GENOMIC DNA]</scope>
    <source>
        <strain evidence="4">SB11_3</strain>
    </source>
</reference>
<comment type="similarity">
    <text evidence="1">Belongs to the myoviridae tail sheath protein family.</text>
</comment>
<dbReference type="PANTHER" id="PTHR35861">
    <property type="match status" value="1"/>
</dbReference>
<dbReference type="Proteomes" id="UP000441399">
    <property type="component" value="Unassembled WGS sequence"/>
</dbReference>
<sequence>MTYKTPGVYVEEISVFPPSVAEVETAIPAFIGYTERVKYQGVDYTQTPVEISSLVDFQAWFGVGPAVDVDAVKLDATNTVIGVETRTNYNLYDSLRLFFANGGGRCYVASCGAYKGDKSVDKAEFTHCLNAIAKEDEPTMILFPDAINLDSNAFYTLQQEALAQAGNLGDRFVVMDLQTQGGSLTGAADWEGFRNGIGMKSLKYGAAYMPYLKVSLDKTVAYRDFYTKIEKNGLPMAATEFSAADDDTRNLIAHLNQLISESGNLDGLTAASVKATYDAHIADANGAGSPTTRRAHIKSALASLYVALKQLETLAETDHSAYGLLGGEVPTVANNLAVKTVSLLQGISASVASLNGINDEASTDIQEDANGYFADPAMTWDPAVWGGNISQAAPGQDDIDNNASLTDKLTVLQGRIAAVAPHIISVYGEAEAMVASLETSLQNSVFESAPVLKNIARKLSSEESILPPSGAVAGAYADTDNKRGVWKAPANVSLSGVVGLTEKIDNDDQERLNVDTIAGKSVNAIREFAGRGTMIWGARTLAGNDNEWRYVPVRRFYNMVEESVRKSTSWAVFEPNDANLWTKLKAMIENYLTQKWREGALTGAKPEQAFFVNVGLGKTMSAQDILEGRLIIEIGMAAVKPAEFIVLRFSHKMQES</sequence>
<dbReference type="InterPro" id="IPR052042">
    <property type="entry name" value="Tail_sheath_structural"/>
</dbReference>
<proteinExistence type="inferred from homology"/>
<dbReference type="PANTHER" id="PTHR35861:SF1">
    <property type="entry name" value="PHAGE TAIL SHEATH PROTEIN"/>
    <property type="match status" value="1"/>
</dbReference>
<evidence type="ECO:0000259" key="3">
    <source>
        <dbReference type="Pfam" id="PF17482"/>
    </source>
</evidence>
<dbReference type="OrthoDB" id="9767864at2"/>
<feature type="domain" description="Tail sheath protein C-terminal" evidence="3">
    <location>
        <begin position="545"/>
        <end position="649"/>
    </location>
</feature>
<feature type="domain" description="Tail sheath protein subtilisin-like" evidence="2">
    <location>
        <begin position="442"/>
        <end position="541"/>
    </location>
</feature>
<dbReference type="Gene3D" id="3.40.50.11780">
    <property type="match status" value="2"/>
</dbReference>
<dbReference type="InterPro" id="IPR035089">
    <property type="entry name" value="Phage_sheath_subtilisin"/>
</dbReference>